<dbReference type="EMBL" id="CP048104">
    <property type="protein sequence ID" value="QKG84175.1"/>
    <property type="molecule type" value="Genomic_DNA"/>
</dbReference>
<protein>
    <submittedName>
        <fullName evidence="1">Sporulation protein</fullName>
    </submittedName>
</protein>
<dbReference type="AlphaFoldDB" id="A0A7D4BH32"/>
<evidence type="ECO:0000313" key="1">
    <source>
        <dbReference type="EMBL" id="QKG84175.1"/>
    </source>
</evidence>
<name>A0A7D4BH32_9BACL</name>
<sequence length="299" mass="33938">MTKKTITLTGNKIQSHLQLDQSMLKPGQTLTGNITVTGHTTEQQIQNLEVSLLISAQVKHREYHEPVKTLRIVNTPFILPPEETREWDIRIPLPRTIPVSGNPISFHVESYITLERSTNRLHSRPIQVQLPDQLHKMLYIWKQAGFREHPDSRLFGGTAQEFILVPEPQGEQPLQQCNLIVALEPTGVHLLLFLTMGNESLVFRRNWFLSNPLLDTPKEAAEQLNHLLTETLKHPENYRVNARTPMDRLTGATGSFATGIIGGMILSDRIEDASGKKSREDDRLFTKLFGGGFLFRKRG</sequence>
<gene>
    <name evidence="1" type="ORF">GXN76_06605</name>
</gene>
<dbReference type="Pfam" id="PF07070">
    <property type="entry name" value="Spo0M"/>
    <property type="match status" value="1"/>
</dbReference>
<dbReference type="RefSeq" id="WP_173221621.1">
    <property type="nucleotide sequence ID" value="NZ_CP048104.1"/>
</dbReference>
<reference evidence="1 2" key="1">
    <citation type="submission" date="2020-01" db="EMBL/GenBank/DDBJ databases">
        <authorList>
            <person name="Gulvik C.A."/>
            <person name="Batra D.G."/>
        </authorList>
    </citation>
    <scope>NUCLEOTIDE SEQUENCE [LARGE SCALE GENOMIC DNA]</scope>
    <source>
        <strain evidence="1 2">W9323</strain>
    </source>
</reference>
<evidence type="ECO:0000313" key="2">
    <source>
        <dbReference type="Proteomes" id="UP000503088"/>
    </source>
</evidence>
<dbReference type="InterPro" id="IPR009776">
    <property type="entry name" value="Spore_0_M"/>
</dbReference>
<organism evidence="1 2">
    <name type="scientific">Kroppenstedtia pulmonis</name>
    <dbReference type="NCBI Taxonomy" id="1380685"/>
    <lineage>
        <taxon>Bacteria</taxon>
        <taxon>Bacillati</taxon>
        <taxon>Bacillota</taxon>
        <taxon>Bacilli</taxon>
        <taxon>Bacillales</taxon>
        <taxon>Thermoactinomycetaceae</taxon>
        <taxon>Kroppenstedtia</taxon>
    </lineage>
</organism>
<dbReference type="Proteomes" id="UP000503088">
    <property type="component" value="Chromosome"/>
</dbReference>
<proteinExistence type="predicted"/>
<keyword evidence="2" id="KW-1185">Reference proteome</keyword>
<dbReference type="KEGG" id="kpul:GXN76_06605"/>
<accession>A0A7D4BH32</accession>